<evidence type="ECO:0000313" key="2">
    <source>
        <dbReference type="Proteomes" id="UP000256964"/>
    </source>
</evidence>
<dbReference type="Proteomes" id="UP000256964">
    <property type="component" value="Unassembled WGS sequence"/>
</dbReference>
<keyword evidence="2" id="KW-1185">Reference proteome</keyword>
<dbReference type="EMBL" id="KZ857648">
    <property type="protein sequence ID" value="RDX39788.1"/>
    <property type="molecule type" value="Genomic_DNA"/>
</dbReference>
<proteinExistence type="predicted"/>
<accession>A0A371CHM7</accession>
<name>A0A371CHM7_9APHY</name>
<protein>
    <submittedName>
        <fullName evidence="1">Uncharacterized protein</fullName>
    </submittedName>
</protein>
<sequence length="138" mass="14731">MSRWARASSRQVRTYVTNAGRANIEERRGWGMEVGGKGGCHAVCRALTSIEGYRYACGSGATRACGSYPRPDTARVCIRCMVQAASRHACSLLPVDCARPSLLSVVGNDAPCPRPSPIENRTSSPSSRPPCVQCAVCV</sequence>
<organism evidence="1 2">
    <name type="scientific">Lentinus brumalis</name>
    <dbReference type="NCBI Taxonomy" id="2498619"/>
    <lineage>
        <taxon>Eukaryota</taxon>
        <taxon>Fungi</taxon>
        <taxon>Dikarya</taxon>
        <taxon>Basidiomycota</taxon>
        <taxon>Agaricomycotina</taxon>
        <taxon>Agaricomycetes</taxon>
        <taxon>Polyporales</taxon>
        <taxon>Polyporaceae</taxon>
        <taxon>Lentinus</taxon>
    </lineage>
</organism>
<dbReference type="AlphaFoldDB" id="A0A371CHM7"/>
<gene>
    <name evidence="1" type="ORF">OH76DRAFT_537771</name>
</gene>
<evidence type="ECO:0000313" key="1">
    <source>
        <dbReference type="EMBL" id="RDX39788.1"/>
    </source>
</evidence>
<reference evidence="1 2" key="1">
    <citation type="journal article" date="2018" name="Biotechnol. Biofuels">
        <title>Integrative visual omics of the white-rot fungus Polyporus brumalis exposes the biotechnological potential of its oxidative enzymes for delignifying raw plant biomass.</title>
        <authorList>
            <person name="Miyauchi S."/>
            <person name="Rancon A."/>
            <person name="Drula E."/>
            <person name="Hage H."/>
            <person name="Chaduli D."/>
            <person name="Favel A."/>
            <person name="Grisel S."/>
            <person name="Henrissat B."/>
            <person name="Herpoel-Gimbert I."/>
            <person name="Ruiz-Duenas F.J."/>
            <person name="Chevret D."/>
            <person name="Hainaut M."/>
            <person name="Lin J."/>
            <person name="Wang M."/>
            <person name="Pangilinan J."/>
            <person name="Lipzen A."/>
            <person name="Lesage-Meessen L."/>
            <person name="Navarro D."/>
            <person name="Riley R."/>
            <person name="Grigoriev I.V."/>
            <person name="Zhou S."/>
            <person name="Raouche S."/>
            <person name="Rosso M.N."/>
        </authorList>
    </citation>
    <scope>NUCLEOTIDE SEQUENCE [LARGE SCALE GENOMIC DNA]</scope>
    <source>
        <strain evidence="1 2">BRFM 1820</strain>
    </source>
</reference>